<comment type="subunit">
    <text evidence="5">Homodimer. Homodimerization may be required to stabilize the binding of ScpA to the Smc head domains. Component of a cohesin-like complex composed of ScpA, ScpB and the Smc homodimer, in which ScpA and ScpB bind to the head domain of Smc. The presence of the three proteins is required for the association of the complex with DNA.</text>
</comment>
<comment type="similarity">
    <text evidence="5">Belongs to the ScpB family.</text>
</comment>
<evidence type="ECO:0000256" key="5">
    <source>
        <dbReference type="HAMAP-Rule" id="MF_01804"/>
    </source>
</evidence>
<comment type="function">
    <text evidence="5">Participates in chromosomal partition during cell division. May act via the formation of a condensin-like complex containing Smc and ScpA that pull DNA away from mid-cell into both cell halves.</text>
</comment>
<sequence>MASHNYKAITEALLFTAGDAGLSNDQIANALNISQLEAEQLMSEMQENYQMDESKGIEIAIYAEKYQFVTKKDLSDYIKLLADSPSPSTLTQAGLETLAIIAYKQPVTRVQIEEVRGVKTDGPVHTLIARGLIKEVGRNEGAGRAILYGTTEEFLDYLGLKDLSELPPLPEDVEEDEKEDSDLFFESLKNGLSANE</sequence>
<dbReference type="Gene3D" id="1.10.10.10">
    <property type="entry name" value="Winged helix-like DNA-binding domain superfamily/Winged helix DNA-binding domain"/>
    <property type="match status" value="2"/>
</dbReference>
<evidence type="ECO:0000256" key="1">
    <source>
        <dbReference type="ARBA" id="ARBA00022490"/>
    </source>
</evidence>
<keyword evidence="7" id="KW-1185">Reference proteome</keyword>
<dbReference type="GO" id="GO:0006260">
    <property type="term" value="P:DNA replication"/>
    <property type="evidence" value="ECO:0007669"/>
    <property type="project" value="UniProtKB-UniRule"/>
</dbReference>
<keyword evidence="2 5" id="KW-0132">Cell division</keyword>
<dbReference type="GO" id="GO:0005737">
    <property type="term" value="C:cytoplasm"/>
    <property type="evidence" value="ECO:0007669"/>
    <property type="project" value="UniProtKB-SubCell"/>
</dbReference>
<dbReference type="InterPro" id="IPR036388">
    <property type="entry name" value="WH-like_DNA-bd_sf"/>
</dbReference>
<dbReference type="PIRSF" id="PIRSF019345">
    <property type="entry name" value="ScpB"/>
    <property type="match status" value="1"/>
</dbReference>
<reference evidence="6 7" key="1">
    <citation type="submission" date="2014-08" db="EMBL/GenBank/DDBJ databases">
        <title>Complete genome of a marine bacteria Jeotgalibacillus malaysiensis.</title>
        <authorList>
            <person name="Yaakop A.S."/>
            <person name="Chan K.-G."/>
            <person name="Goh K.M."/>
        </authorList>
    </citation>
    <scope>NUCLEOTIDE SEQUENCE [LARGE SCALE GENOMIC DNA]</scope>
    <source>
        <strain evidence="6 7">D5</strain>
    </source>
</reference>
<dbReference type="GO" id="GO:0051304">
    <property type="term" value="P:chromosome separation"/>
    <property type="evidence" value="ECO:0007669"/>
    <property type="project" value="InterPro"/>
</dbReference>
<gene>
    <name evidence="5" type="primary">scpB</name>
    <name evidence="6" type="ORF">JMA_20280</name>
</gene>
<dbReference type="EMBL" id="CP009416">
    <property type="protein sequence ID" value="AJD91345.1"/>
    <property type="molecule type" value="Genomic_DNA"/>
</dbReference>
<dbReference type="OrthoDB" id="9806226at2"/>
<keyword evidence="4 5" id="KW-0131">Cell cycle</keyword>
<dbReference type="KEGG" id="jeo:JMA_20280"/>
<dbReference type="PANTHER" id="PTHR34298">
    <property type="entry name" value="SEGREGATION AND CONDENSATION PROTEIN B"/>
    <property type="match status" value="1"/>
</dbReference>
<dbReference type="Proteomes" id="UP000031449">
    <property type="component" value="Chromosome"/>
</dbReference>
<evidence type="ECO:0000256" key="2">
    <source>
        <dbReference type="ARBA" id="ARBA00022618"/>
    </source>
</evidence>
<dbReference type="HAMAP" id="MF_01804">
    <property type="entry name" value="ScpB"/>
    <property type="match status" value="1"/>
</dbReference>
<comment type="subcellular location">
    <subcellularLocation>
        <location evidence="5">Cytoplasm</location>
    </subcellularLocation>
    <text evidence="5">Associated with two foci at the outer edges of the nucleoid region in young cells, and at four foci within both cell halves in older cells.</text>
</comment>
<dbReference type="PANTHER" id="PTHR34298:SF2">
    <property type="entry name" value="SEGREGATION AND CONDENSATION PROTEIN B"/>
    <property type="match status" value="1"/>
</dbReference>
<protein>
    <recommendedName>
        <fullName evidence="5">Segregation and condensation protein B</fullName>
    </recommendedName>
</protein>
<organism evidence="6 7">
    <name type="scientific">Jeotgalibacillus malaysiensis</name>
    <dbReference type="NCBI Taxonomy" id="1508404"/>
    <lineage>
        <taxon>Bacteria</taxon>
        <taxon>Bacillati</taxon>
        <taxon>Bacillota</taxon>
        <taxon>Bacilli</taxon>
        <taxon>Bacillales</taxon>
        <taxon>Caryophanaceae</taxon>
        <taxon>Jeotgalibacillus</taxon>
    </lineage>
</organism>
<dbReference type="NCBIfam" id="TIGR00281">
    <property type="entry name" value="SMC-Scp complex subunit ScpB"/>
    <property type="match status" value="1"/>
</dbReference>
<dbReference type="GO" id="GO:0051301">
    <property type="term" value="P:cell division"/>
    <property type="evidence" value="ECO:0007669"/>
    <property type="project" value="UniProtKB-KW"/>
</dbReference>
<dbReference type="AlphaFoldDB" id="A0A0B5AMB4"/>
<dbReference type="STRING" id="1508404.JMA_20280"/>
<evidence type="ECO:0000313" key="6">
    <source>
        <dbReference type="EMBL" id="AJD91345.1"/>
    </source>
</evidence>
<evidence type="ECO:0000313" key="7">
    <source>
        <dbReference type="Proteomes" id="UP000031449"/>
    </source>
</evidence>
<dbReference type="HOGENOM" id="CLU_045647_5_3_9"/>
<proteinExistence type="inferred from homology"/>
<keyword evidence="3 5" id="KW-0159">Chromosome partition</keyword>
<keyword evidence="1 5" id="KW-0963">Cytoplasm</keyword>
<dbReference type="SUPFAM" id="SSF46785">
    <property type="entry name" value="Winged helix' DNA-binding domain"/>
    <property type="match status" value="2"/>
</dbReference>
<evidence type="ECO:0000256" key="4">
    <source>
        <dbReference type="ARBA" id="ARBA00023306"/>
    </source>
</evidence>
<dbReference type="InterPro" id="IPR036390">
    <property type="entry name" value="WH_DNA-bd_sf"/>
</dbReference>
<dbReference type="InterPro" id="IPR005234">
    <property type="entry name" value="ScpB_csome_segregation"/>
</dbReference>
<accession>A0A0B5AMB4</accession>
<evidence type="ECO:0000256" key="3">
    <source>
        <dbReference type="ARBA" id="ARBA00022829"/>
    </source>
</evidence>
<name>A0A0B5AMB4_9BACL</name>
<dbReference type="Pfam" id="PF04079">
    <property type="entry name" value="SMC_ScpB"/>
    <property type="match status" value="1"/>
</dbReference>